<dbReference type="RefSeq" id="WP_176954484.1">
    <property type="nucleotide sequence ID" value="NZ_FMZO01000012.1"/>
</dbReference>
<dbReference type="AlphaFoldDB" id="A0A1G6X3B7"/>
<keyword evidence="2" id="KW-1185">Reference proteome</keyword>
<accession>A0A1G6X3B7</accession>
<dbReference type="Proteomes" id="UP000198757">
    <property type="component" value="Unassembled WGS sequence"/>
</dbReference>
<gene>
    <name evidence="1" type="ORF">SAMN04487894_112120</name>
</gene>
<evidence type="ECO:0000313" key="2">
    <source>
        <dbReference type="Proteomes" id="UP000198757"/>
    </source>
</evidence>
<protein>
    <submittedName>
        <fullName evidence="1">Uncharacterized protein</fullName>
    </submittedName>
</protein>
<proteinExistence type="predicted"/>
<evidence type="ECO:0000313" key="1">
    <source>
        <dbReference type="EMBL" id="SDD72621.1"/>
    </source>
</evidence>
<reference evidence="2" key="1">
    <citation type="submission" date="2016-10" db="EMBL/GenBank/DDBJ databases">
        <authorList>
            <person name="Varghese N."/>
            <person name="Submissions S."/>
        </authorList>
    </citation>
    <scope>NUCLEOTIDE SEQUENCE [LARGE SCALE GENOMIC DNA]</scope>
    <source>
        <strain evidence="2">DSM 25811 / CCM 8410 / LMG 26954 / E90</strain>
    </source>
</reference>
<organism evidence="1 2">
    <name type="scientific">Niabella drilacis (strain DSM 25811 / CCM 8410 / CCUG 62505 / LMG 26954 / E90)</name>
    <dbReference type="NCBI Taxonomy" id="1285928"/>
    <lineage>
        <taxon>Bacteria</taxon>
        <taxon>Pseudomonadati</taxon>
        <taxon>Bacteroidota</taxon>
        <taxon>Chitinophagia</taxon>
        <taxon>Chitinophagales</taxon>
        <taxon>Chitinophagaceae</taxon>
        <taxon>Niabella</taxon>
    </lineage>
</organism>
<name>A0A1G6X3B7_NIADE</name>
<sequence>MYKVFHFLLKKLNYFTNTVPEEFTGGTLVRMQSARERHHGVAGSGYSRVNTGSRQ</sequence>
<dbReference type="EMBL" id="FMZO01000012">
    <property type="protein sequence ID" value="SDD72621.1"/>
    <property type="molecule type" value="Genomic_DNA"/>
</dbReference>